<evidence type="ECO:0000256" key="6">
    <source>
        <dbReference type="ARBA" id="ARBA00022989"/>
    </source>
</evidence>
<dbReference type="PANTHER" id="PTHR23517:SF15">
    <property type="entry name" value="PROTON-DEPENDENT OLIGOPEPTIDE FAMILY TRANSPORT PROTEIN"/>
    <property type="match status" value="1"/>
</dbReference>
<evidence type="ECO:0000256" key="7">
    <source>
        <dbReference type="ARBA" id="ARBA00023136"/>
    </source>
</evidence>
<feature type="transmembrane region" description="Helical" evidence="9">
    <location>
        <begin position="514"/>
        <end position="539"/>
    </location>
</feature>
<feature type="transmembrane region" description="Helical" evidence="9">
    <location>
        <begin position="21"/>
        <end position="38"/>
    </location>
</feature>
<dbReference type="InterPro" id="IPR000109">
    <property type="entry name" value="POT_fam"/>
</dbReference>
<keyword evidence="5" id="KW-0653">Protein transport</keyword>
<dbReference type="EMBL" id="JAQNDL010000003">
    <property type="protein sequence ID" value="MDC0721596.1"/>
    <property type="molecule type" value="Genomic_DNA"/>
</dbReference>
<keyword evidence="7 9" id="KW-0472">Membrane</keyword>
<feature type="transmembrane region" description="Helical" evidence="9">
    <location>
        <begin position="448"/>
        <end position="468"/>
    </location>
</feature>
<gene>
    <name evidence="10" type="ORF">POL25_32105</name>
</gene>
<dbReference type="NCBIfam" id="TIGR00924">
    <property type="entry name" value="yjdL_sub1_fam"/>
    <property type="match status" value="1"/>
</dbReference>
<feature type="transmembrane region" description="Helical" evidence="9">
    <location>
        <begin position="284"/>
        <end position="301"/>
    </location>
</feature>
<dbReference type="RefSeq" id="WP_272090098.1">
    <property type="nucleotide sequence ID" value="NZ_JAQNDL010000003.1"/>
</dbReference>
<feature type="transmembrane region" description="Helical" evidence="9">
    <location>
        <begin position="545"/>
        <end position="565"/>
    </location>
</feature>
<evidence type="ECO:0000256" key="3">
    <source>
        <dbReference type="ARBA" id="ARBA00022475"/>
    </source>
</evidence>
<dbReference type="PANTHER" id="PTHR23517">
    <property type="entry name" value="RESISTANCE PROTEIN MDTM, PUTATIVE-RELATED-RELATED"/>
    <property type="match status" value="1"/>
</dbReference>
<feature type="transmembrane region" description="Helical" evidence="9">
    <location>
        <begin position="86"/>
        <end position="103"/>
    </location>
</feature>
<dbReference type="Gene3D" id="1.20.1250.20">
    <property type="entry name" value="MFS general substrate transporter like domains"/>
    <property type="match status" value="2"/>
</dbReference>
<feature type="transmembrane region" description="Helical" evidence="9">
    <location>
        <begin position="149"/>
        <end position="170"/>
    </location>
</feature>
<evidence type="ECO:0000256" key="1">
    <source>
        <dbReference type="ARBA" id="ARBA00004651"/>
    </source>
</evidence>
<name>A0ABT5E6W2_9BACT</name>
<dbReference type="Pfam" id="PF00854">
    <property type="entry name" value="PTR2"/>
    <property type="match status" value="2"/>
</dbReference>
<reference evidence="10 11" key="1">
    <citation type="submission" date="2022-11" db="EMBL/GenBank/DDBJ databases">
        <title>Minimal conservation of predation-associated metabolite biosynthetic gene clusters underscores biosynthetic potential of Myxococcota including descriptions for ten novel species: Archangium lansinium sp. nov., Myxococcus landrumus sp. nov., Nannocystis bai.</title>
        <authorList>
            <person name="Ahearne A."/>
            <person name="Stevens C."/>
            <person name="Dowd S."/>
        </authorList>
    </citation>
    <scope>NUCLEOTIDE SEQUENCE [LARGE SCALE GENOMIC DNA]</scope>
    <source>
        <strain evidence="10 11">BB15-2</strain>
    </source>
</reference>
<keyword evidence="6 9" id="KW-1133">Transmembrane helix</keyword>
<evidence type="ECO:0000313" key="11">
    <source>
        <dbReference type="Proteomes" id="UP001221686"/>
    </source>
</evidence>
<evidence type="ECO:0000256" key="9">
    <source>
        <dbReference type="SAM" id="Phobius"/>
    </source>
</evidence>
<dbReference type="SUPFAM" id="SSF103473">
    <property type="entry name" value="MFS general substrate transporter"/>
    <property type="match status" value="2"/>
</dbReference>
<keyword evidence="4 8" id="KW-0812">Transmembrane</keyword>
<proteinExistence type="inferred from homology"/>
<comment type="similarity">
    <text evidence="8">Belongs to the major facilitator superfamily. Proton-dependent oligopeptide transporter (POT/PTR) (TC 2.A.17) family.</text>
</comment>
<evidence type="ECO:0000313" key="10">
    <source>
        <dbReference type="EMBL" id="MDC0721596.1"/>
    </source>
</evidence>
<sequence>MFKNHPRGLPVLFFTEMWERFGFYLMLGIFTLYMKAGADAAMPAKSGLGLAPQQASDIYGTYIALVYLTPFIGGLLADRVLGYRRAIVIGGVLMGLGYSGLAIPGYGPWFFLSLLLIIIGNGFFKPNISTLVGNLYNNEQYKEHKDAGFNIFYMGINIGAFICNFVAAYLRNTYGWGYAFLAAGIGMFFGVGWFLTGMKHTAEADVLKPTKPGDQPVGQILAAVFGPAAVFAALGWFVPTLLGGDGWTVFGSKSNDAFLFACLPVTWFYYKLWKGSDGEDKERIGALLPLFAAVIAFWAIFHQNGDALTTWADRYTRREIPEVAAPLLEGVGGVQRVDTSLREVTIVDDHGTPVLGPDGKPAKELGPDPYFNNVPKSEWPPPPSPACKTEVLTPETEASCKAAQTKLVSTELFQSVNAFFVVVLTPFVVGFFAWMRRKNKEPSTPGKIALGLAITALSTLVMVAATFYTHNGADKGTALWLIGTYGVITIGELCLSPMGLSLVSKLSPARLTALMMGGWFLSTSIGNKLSGILSGLFTLFEHKSAVFLINFGGALLASLMIVLMLPRLRRVMNKYLK</sequence>
<dbReference type="CDD" id="cd17346">
    <property type="entry name" value="MFS_DtpA_like"/>
    <property type="match status" value="1"/>
</dbReference>
<keyword evidence="11" id="KW-1185">Reference proteome</keyword>
<keyword evidence="3" id="KW-1003">Cell membrane</keyword>
<feature type="transmembrane region" description="Helical" evidence="9">
    <location>
        <begin position="217"/>
        <end position="237"/>
    </location>
</feature>
<dbReference type="PROSITE" id="PS01023">
    <property type="entry name" value="PTR2_2"/>
    <property type="match status" value="1"/>
</dbReference>
<keyword evidence="2 8" id="KW-0813">Transport</keyword>
<evidence type="ECO:0000256" key="4">
    <source>
        <dbReference type="ARBA" id="ARBA00022692"/>
    </source>
</evidence>
<evidence type="ECO:0000256" key="8">
    <source>
        <dbReference type="RuleBase" id="RU003755"/>
    </source>
</evidence>
<protein>
    <submittedName>
        <fullName evidence="10">Peptide MFS transporter</fullName>
    </submittedName>
</protein>
<dbReference type="InterPro" id="IPR018456">
    <property type="entry name" value="PTR2_symporter_CS"/>
</dbReference>
<dbReference type="InterPro" id="IPR005279">
    <property type="entry name" value="Dipep/tripep_permease"/>
</dbReference>
<comment type="subcellular location">
    <subcellularLocation>
        <location evidence="1">Cell membrane</location>
        <topology evidence="1">Multi-pass membrane protein</topology>
    </subcellularLocation>
    <subcellularLocation>
        <location evidence="8">Membrane</location>
        <topology evidence="8">Multi-pass membrane protein</topology>
    </subcellularLocation>
</comment>
<keyword evidence="5" id="KW-0571">Peptide transport</keyword>
<feature type="transmembrane region" description="Helical" evidence="9">
    <location>
        <begin position="416"/>
        <end position="436"/>
    </location>
</feature>
<feature type="transmembrane region" description="Helical" evidence="9">
    <location>
        <begin position="480"/>
        <end position="502"/>
    </location>
</feature>
<accession>A0ABT5E6W2</accession>
<dbReference type="InterPro" id="IPR050171">
    <property type="entry name" value="MFS_Transporters"/>
</dbReference>
<dbReference type="Proteomes" id="UP001221686">
    <property type="component" value="Unassembled WGS sequence"/>
</dbReference>
<feature type="transmembrane region" description="Helical" evidence="9">
    <location>
        <begin position="257"/>
        <end position="272"/>
    </location>
</feature>
<dbReference type="InterPro" id="IPR036259">
    <property type="entry name" value="MFS_trans_sf"/>
</dbReference>
<dbReference type="PROSITE" id="PS01022">
    <property type="entry name" value="PTR2_1"/>
    <property type="match status" value="1"/>
</dbReference>
<comment type="caution">
    <text evidence="10">The sequence shown here is derived from an EMBL/GenBank/DDBJ whole genome shotgun (WGS) entry which is preliminary data.</text>
</comment>
<feature type="transmembrane region" description="Helical" evidence="9">
    <location>
        <begin position="58"/>
        <end position="77"/>
    </location>
</feature>
<evidence type="ECO:0000256" key="2">
    <source>
        <dbReference type="ARBA" id="ARBA00022448"/>
    </source>
</evidence>
<organism evidence="10 11">
    <name type="scientific">Nannocystis bainbridge</name>
    <dbReference type="NCBI Taxonomy" id="2995303"/>
    <lineage>
        <taxon>Bacteria</taxon>
        <taxon>Pseudomonadati</taxon>
        <taxon>Myxococcota</taxon>
        <taxon>Polyangia</taxon>
        <taxon>Nannocystales</taxon>
        <taxon>Nannocystaceae</taxon>
        <taxon>Nannocystis</taxon>
    </lineage>
</organism>
<feature type="transmembrane region" description="Helical" evidence="9">
    <location>
        <begin position="109"/>
        <end position="128"/>
    </location>
</feature>
<feature type="transmembrane region" description="Helical" evidence="9">
    <location>
        <begin position="176"/>
        <end position="196"/>
    </location>
</feature>
<evidence type="ECO:0000256" key="5">
    <source>
        <dbReference type="ARBA" id="ARBA00022856"/>
    </source>
</evidence>